<dbReference type="Gene3D" id="3.80.10.10">
    <property type="entry name" value="Ribonuclease Inhibitor"/>
    <property type="match status" value="1"/>
</dbReference>
<name>A0A246G9Z0_9FLAO</name>
<sequence length="292" mass="33358">MYLSGFAQAPYLMIEPDSDLENINPDFLQNKYDVRLSGEFENNFLRKFIDKFSNVKNLDIGHQYGDGDNSFIYDLSNLEGLVVSLYRDSDFILDCSKLPKSLYSLNLSVWSKKHIINIEALNSTNLQHLYISDFDEKDLSKISTLTNLKSLTITRSKIKSLKGIETLTNLKSISFGGVRSLIDISAISALKNLKFLEFDICWKLEDFSPIGELKELEALMLLDCKNLASIKFVEKMPKLEQLAFLGTTIVNDYDITPAKNIQQVFGYNAKYNINYEEKAKEPARKSFSTFIK</sequence>
<dbReference type="Pfam" id="PF23952">
    <property type="entry name" value="LRR_EndoS"/>
    <property type="match status" value="1"/>
</dbReference>
<dbReference type="EMBL" id="MTCY01000024">
    <property type="protein sequence ID" value="OWP76640.1"/>
    <property type="molecule type" value="Genomic_DNA"/>
</dbReference>
<comment type="caution">
    <text evidence="1">The sequence shown here is derived from an EMBL/GenBank/DDBJ whole genome shotgun (WGS) entry which is preliminary data.</text>
</comment>
<evidence type="ECO:0000313" key="2">
    <source>
        <dbReference type="Proteomes" id="UP000198034"/>
    </source>
</evidence>
<evidence type="ECO:0008006" key="3">
    <source>
        <dbReference type="Google" id="ProtNLM"/>
    </source>
</evidence>
<gene>
    <name evidence="1" type="ORF">BWK62_09115</name>
</gene>
<proteinExistence type="predicted"/>
<dbReference type="AlphaFoldDB" id="A0A246G9Z0"/>
<reference evidence="1 2" key="1">
    <citation type="journal article" date="2017" name="Infect. Genet. Evol.">
        <title>Comparative genome analysis of fish pathogen Flavobacterium columnare reveals extensive sequence diversity within the species.</title>
        <authorList>
            <person name="Kayansamruaj P."/>
            <person name="Dong H.T."/>
            <person name="Hirono I."/>
            <person name="Kondo H."/>
            <person name="Senapin S."/>
            <person name="Rodkhum C."/>
        </authorList>
    </citation>
    <scope>NUCLEOTIDE SEQUENCE [LARGE SCALE GENOMIC DNA]</scope>
    <source>
        <strain evidence="1 2">1214</strain>
    </source>
</reference>
<organism evidence="1 2">
    <name type="scientific">Flavobacterium columnare</name>
    <dbReference type="NCBI Taxonomy" id="996"/>
    <lineage>
        <taxon>Bacteria</taxon>
        <taxon>Pseudomonadati</taxon>
        <taxon>Bacteroidota</taxon>
        <taxon>Flavobacteriia</taxon>
        <taxon>Flavobacteriales</taxon>
        <taxon>Flavobacteriaceae</taxon>
        <taxon>Flavobacterium</taxon>
    </lineage>
</organism>
<dbReference type="Proteomes" id="UP000198034">
    <property type="component" value="Unassembled WGS sequence"/>
</dbReference>
<accession>A0A246G9Z0</accession>
<protein>
    <recommendedName>
        <fullName evidence="3">Leucine-rich repeat domain-containing protein</fullName>
    </recommendedName>
</protein>
<dbReference type="SUPFAM" id="SSF52058">
    <property type="entry name" value="L domain-like"/>
    <property type="match status" value="1"/>
</dbReference>
<dbReference type="OrthoDB" id="1417942at2"/>
<evidence type="ECO:0000313" key="1">
    <source>
        <dbReference type="EMBL" id="OWP76640.1"/>
    </source>
</evidence>
<dbReference type="InterPro" id="IPR032675">
    <property type="entry name" value="LRR_dom_sf"/>
</dbReference>